<reference evidence="1" key="1">
    <citation type="submission" date="2014-09" db="EMBL/GenBank/DDBJ databases">
        <authorList>
            <person name="Magalhaes I.L.F."/>
            <person name="Oliveira U."/>
            <person name="Santos F.R."/>
            <person name="Vidigal T.H.D.A."/>
            <person name="Brescovit A.D."/>
            <person name="Santos A.J."/>
        </authorList>
    </citation>
    <scope>NUCLEOTIDE SEQUENCE</scope>
    <source>
        <tissue evidence="1">Shoot tissue taken approximately 20 cm above the soil surface</tissue>
    </source>
</reference>
<dbReference type="EMBL" id="GBRH01237346">
    <property type="protein sequence ID" value="JAD60549.1"/>
    <property type="molecule type" value="Transcribed_RNA"/>
</dbReference>
<accession>A0A0A9B9C4</accession>
<name>A0A0A9B9C4_ARUDO</name>
<dbReference type="AlphaFoldDB" id="A0A0A9B9C4"/>
<proteinExistence type="predicted"/>
<evidence type="ECO:0000313" key="1">
    <source>
        <dbReference type="EMBL" id="JAD60549.1"/>
    </source>
</evidence>
<protein>
    <submittedName>
        <fullName evidence="1">Uncharacterized protein</fullName>
    </submittedName>
</protein>
<organism evidence="1">
    <name type="scientific">Arundo donax</name>
    <name type="common">Giant reed</name>
    <name type="synonym">Donax arundinaceus</name>
    <dbReference type="NCBI Taxonomy" id="35708"/>
    <lineage>
        <taxon>Eukaryota</taxon>
        <taxon>Viridiplantae</taxon>
        <taxon>Streptophyta</taxon>
        <taxon>Embryophyta</taxon>
        <taxon>Tracheophyta</taxon>
        <taxon>Spermatophyta</taxon>
        <taxon>Magnoliopsida</taxon>
        <taxon>Liliopsida</taxon>
        <taxon>Poales</taxon>
        <taxon>Poaceae</taxon>
        <taxon>PACMAD clade</taxon>
        <taxon>Arundinoideae</taxon>
        <taxon>Arundineae</taxon>
        <taxon>Arundo</taxon>
    </lineage>
</organism>
<sequence>MFCREAGSQPSLGRGTKVNLVPYLYWLFIGSEAEYRFRRNTTEYKS</sequence>
<reference evidence="1" key="2">
    <citation type="journal article" date="2015" name="Data Brief">
        <title>Shoot transcriptome of the giant reed, Arundo donax.</title>
        <authorList>
            <person name="Barrero R.A."/>
            <person name="Guerrero F.D."/>
            <person name="Moolhuijzen P."/>
            <person name="Goolsby J.A."/>
            <person name="Tidwell J."/>
            <person name="Bellgard S.E."/>
            <person name="Bellgard M.I."/>
        </authorList>
    </citation>
    <scope>NUCLEOTIDE SEQUENCE</scope>
    <source>
        <tissue evidence="1">Shoot tissue taken approximately 20 cm above the soil surface</tissue>
    </source>
</reference>